<keyword evidence="2" id="KW-1133">Transmembrane helix</keyword>
<evidence type="ECO:0000313" key="3">
    <source>
        <dbReference type="EMBL" id="GAA4226123.1"/>
    </source>
</evidence>
<feature type="coiled-coil region" evidence="1">
    <location>
        <begin position="39"/>
        <end position="66"/>
    </location>
</feature>
<proteinExistence type="predicted"/>
<dbReference type="EMBL" id="BAABAS010000004">
    <property type="protein sequence ID" value="GAA4226123.1"/>
    <property type="molecule type" value="Genomic_DNA"/>
</dbReference>
<evidence type="ECO:0000256" key="2">
    <source>
        <dbReference type="SAM" id="Phobius"/>
    </source>
</evidence>
<keyword evidence="2" id="KW-0812">Transmembrane</keyword>
<name>A0ABP8BTW3_9ACTN</name>
<gene>
    <name evidence="3" type="ORF">GCM10022254_10100</name>
</gene>
<evidence type="ECO:0000313" key="4">
    <source>
        <dbReference type="Proteomes" id="UP001501710"/>
    </source>
</evidence>
<dbReference type="Proteomes" id="UP001501710">
    <property type="component" value="Unassembled WGS sequence"/>
</dbReference>
<evidence type="ECO:0000256" key="1">
    <source>
        <dbReference type="SAM" id="Coils"/>
    </source>
</evidence>
<keyword evidence="2" id="KW-0472">Membrane</keyword>
<organism evidence="3 4">
    <name type="scientific">Actinomadura meridiana</name>
    <dbReference type="NCBI Taxonomy" id="559626"/>
    <lineage>
        <taxon>Bacteria</taxon>
        <taxon>Bacillati</taxon>
        <taxon>Actinomycetota</taxon>
        <taxon>Actinomycetes</taxon>
        <taxon>Streptosporangiales</taxon>
        <taxon>Thermomonosporaceae</taxon>
        <taxon>Actinomadura</taxon>
    </lineage>
</organism>
<keyword evidence="1" id="KW-0175">Coiled coil</keyword>
<dbReference type="RefSeq" id="WP_344890476.1">
    <property type="nucleotide sequence ID" value="NZ_BAABAS010000004.1"/>
</dbReference>
<accession>A0ABP8BTW3</accession>
<reference evidence="4" key="1">
    <citation type="journal article" date="2019" name="Int. J. Syst. Evol. Microbiol.">
        <title>The Global Catalogue of Microorganisms (GCM) 10K type strain sequencing project: providing services to taxonomists for standard genome sequencing and annotation.</title>
        <authorList>
            <consortium name="The Broad Institute Genomics Platform"/>
            <consortium name="The Broad Institute Genome Sequencing Center for Infectious Disease"/>
            <person name="Wu L."/>
            <person name="Ma J."/>
        </authorList>
    </citation>
    <scope>NUCLEOTIDE SEQUENCE [LARGE SCALE GENOMIC DNA]</scope>
    <source>
        <strain evidence="4">JCM 17440</strain>
    </source>
</reference>
<feature type="transmembrane region" description="Helical" evidence="2">
    <location>
        <begin position="81"/>
        <end position="104"/>
    </location>
</feature>
<protein>
    <submittedName>
        <fullName evidence="3">Uncharacterized protein</fullName>
    </submittedName>
</protein>
<keyword evidence="4" id="KW-1185">Reference proteome</keyword>
<sequence length="109" mass="12393">MVVDDSSRDVVTFRLDRLERGQQDLAARSIAPELYARDRAELERRISELETELEQERDARRAAVRALHDRLDKAGTNWRQALFSGVLPALFFIITITVTVLLALRGSGK</sequence>
<comment type="caution">
    <text evidence="3">The sequence shown here is derived from an EMBL/GenBank/DDBJ whole genome shotgun (WGS) entry which is preliminary data.</text>
</comment>